<protein>
    <recommendedName>
        <fullName evidence="3">Secretion system C-terminal sorting domain-containing protein</fullName>
    </recommendedName>
</protein>
<dbReference type="SUPFAM" id="SSF56219">
    <property type="entry name" value="DNase I-like"/>
    <property type="match status" value="1"/>
</dbReference>
<dbReference type="Proteomes" id="UP000326509">
    <property type="component" value="Unassembled WGS sequence"/>
</dbReference>
<dbReference type="EMBL" id="BKCG01000002">
    <property type="protein sequence ID" value="GER59067.1"/>
    <property type="molecule type" value="Genomic_DNA"/>
</dbReference>
<comment type="caution">
    <text evidence="1">The sequence shown here is derived from an EMBL/GenBank/DDBJ whole genome shotgun (WGS) entry which is preliminary data.</text>
</comment>
<reference evidence="1 2" key="1">
    <citation type="submission" date="2019-08" db="EMBL/GenBank/DDBJ databases">
        <title>Draft genome sequence of Ulvibacter marinus type strain NBRC 109484.</title>
        <authorList>
            <person name="Kawano K."/>
            <person name="Ushijima N."/>
            <person name="Kihara M."/>
            <person name="Itoh H."/>
        </authorList>
    </citation>
    <scope>NUCLEOTIDE SEQUENCE [LARGE SCALE GENOMIC DNA]</scope>
    <source>
        <strain evidence="1 2">NBRC 109484</strain>
    </source>
</reference>
<sequence>MSFNVSAQETIKTMFYNLLEFPEASPGGRGTILKNILDTYEPDIFMICEVQNQDGADIVLNESLNSEGLEYDAAQFIANGSGPAELQQLIYWKRDKFTLLNTEVLQTTVRDINHYTLQLNTADAAVDPVIIEAYVAHLKSSQGTANQNLRLSMVQEFTTSLETLDPNAFVLFAGDFNVYRATEVAYQEILDPTNNVVMVDPIDVSGTWNNESFQAVHTQSTRVSSGGFGAGAGGGMDDRFDFIMMSQNMQTNPKLRYVPDTYFAYGNNGNCYNNDVNSADCTGSFSQELRNNIYNMSDHLPVVMTLETNKEIVLDVTTNQTENELRLVRTIVNSRLDLKVPSHLFTSEILVFNTLGQKITTLELNNQSRQVFDISGIADGIYYLKTTQSSPQTLNFVKTH</sequence>
<evidence type="ECO:0000313" key="2">
    <source>
        <dbReference type="Proteomes" id="UP000326509"/>
    </source>
</evidence>
<proteinExistence type="predicted"/>
<dbReference type="InterPro" id="IPR036691">
    <property type="entry name" value="Endo/exonu/phosph_ase_sf"/>
</dbReference>
<gene>
    <name evidence="1" type="ORF">ULMA_11750</name>
</gene>
<keyword evidence="2" id="KW-1185">Reference proteome</keyword>
<dbReference type="AlphaFoldDB" id="A0A5J4J3P6"/>
<accession>A0A5J4J3P6</accession>
<name>A0A5J4J3P6_9FLAO</name>
<evidence type="ECO:0000313" key="1">
    <source>
        <dbReference type="EMBL" id="GER59067.1"/>
    </source>
</evidence>
<dbReference type="Gene3D" id="3.60.10.10">
    <property type="entry name" value="Endonuclease/exonuclease/phosphatase"/>
    <property type="match status" value="1"/>
</dbReference>
<evidence type="ECO:0008006" key="3">
    <source>
        <dbReference type="Google" id="ProtNLM"/>
    </source>
</evidence>
<organism evidence="1 2">
    <name type="scientific">Patiriisocius marinus</name>
    <dbReference type="NCBI Taxonomy" id="1397112"/>
    <lineage>
        <taxon>Bacteria</taxon>
        <taxon>Pseudomonadati</taxon>
        <taxon>Bacteroidota</taxon>
        <taxon>Flavobacteriia</taxon>
        <taxon>Flavobacteriales</taxon>
        <taxon>Flavobacteriaceae</taxon>
        <taxon>Patiriisocius</taxon>
    </lineage>
</organism>